<gene>
    <name evidence="2" type="ORF">FHS39_000569</name>
</gene>
<dbReference type="InterPro" id="IPR014729">
    <property type="entry name" value="Rossmann-like_a/b/a_fold"/>
</dbReference>
<keyword evidence="2" id="KW-0436">Ligase</keyword>
<dbReference type="AlphaFoldDB" id="A0A7W7LK72"/>
<dbReference type="EMBL" id="JACHJH010000001">
    <property type="protein sequence ID" value="MBB4891569.1"/>
    <property type="molecule type" value="Genomic_DNA"/>
</dbReference>
<dbReference type="Gene3D" id="3.40.50.620">
    <property type="entry name" value="HUPs"/>
    <property type="match status" value="1"/>
</dbReference>
<name>A0A7W7LK72_9ACTN</name>
<dbReference type="Pfam" id="PF00733">
    <property type="entry name" value="Asn_synthase"/>
    <property type="match status" value="1"/>
</dbReference>
<dbReference type="SUPFAM" id="SSF52402">
    <property type="entry name" value="Adenine nucleotide alpha hydrolases-like"/>
    <property type="match status" value="1"/>
</dbReference>
<proteinExistence type="predicted"/>
<dbReference type="InterPro" id="IPR029055">
    <property type="entry name" value="Ntn_hydrolases_N"/>
</dbReference>
<sequence>MVDRPRRRIAVFGSCSAGLDELSRASAADDLASASGSWAGSYTVVRTTADGEWEVVTDVSSACPLFTARIAGGVVWASSSRALSGLTGNRVDEEWLASYLVDKRTPMPHRSAWSGVVPVPPGHRLSVSSRHTLTVTPWWSPRQRCCGDAATGVRQALLDGVRARTEGRAVSCDLAGMDSTAIAVIAARYGPVLGVTAHPVDVTDGGDLRYARALSVPGLSRTMLSLRPRHLPFSPAGGHLPATDEPAPSSMTWAMFSDMLRRVANAGSAVHLTGDGGDNLFLPPPTHLVDLVWRGRIVRMAADAQAWARLRKVSPWPLVAAALRRDAARLARPWPTRPLWHLDAVGDREAADVPHADAALIASIRGAARPAYADCQLAEELGIELHNPYFDGAILDAVLSVPSWDRFAVHRYKPVLIDAVGDLLPELHRRRVTKGVFAEDFHQGVRVNLQRLLTLADGRLAAMGLINPGPLRAALQAAALGAKTVWPPVLATLTAEAWLEAVETAPTVQWSPTPGEGVR</sequence>
<dbReference type="SUPFAM" id="SSF56235">
    <property type="entry name" value="N-terminal nucleophile aminohydrolases (Ntn hydrolases)"/>
    <property type="match status" value="1"/>
</dbReference>
<organism evidence="2 3">
    <name type="scientific">Streptomyces olivoverticillatus</name>
    <dbReference type="NCBI Taxonomy" id="66427"/>
    <lineage>
        <taxon>Bacteria</taxon>
        <taxon>Bacillati</taxon>
        <taxon>Actinomycetota</taxon>
        <taxon>Actinomycetes</taxon>
        <taxon>Kitasatosporales</taxon>
        <taxon>Streptomycetaceae</taxon>
        <taxon>Streptomyces</taxon>
    </lineage>
</organism>
<protein>
    <submittedName>
        <fullName evidence="2">Asparagine synthase (Glutamine-hydrolyzing)</fullName>
        <ecNumber evidence="2">6.3.5.4</ecNumber>
    </submittedName>
</protein>
<evidence type="ECO:0000313" key="2">
    <source>
        <dbReference type="EMBL" id="MBB4891569.1"/>
    </source>
</evidence>
<evidence type="ECO:0000259" key="1">
    <source>
        <dbReference type="Pfam" id="PF00733"/>
    </source>
</evidence>
<dbReference type="InterPro" id="IPR001962">
    <property type="entry name" value="Asn_synthase"/>
</dbReference>
<evidence type="ECO:0000313" key="3">
    <source>
        <dbReference type="Proteomes" id="UP000556084"/>
    </source>
</evidence>
<dbReference type="GO" id="GO:0006529">
    <property type="term" value="P:asparagine biosynthetic process"/>
    <property type="evidence" value="ECO:0007669"/>
    <property type="project" value="InterPro"/>
</dbReference>
<comment type="caution">
    <text evidence="2">The sequence shown here is derived from an EMBL/GenBank/DDBJ whole genome shotgun (WGS) entry which is preliminary data.</text>
</comment>
<accession>A0A7W7LK72</accession>
<dbReference type="EC" id="6.3.5.4" evidence="2"/>
<feature type="domain" description="Asparagine synthetase" evidence="1">
    <location>
        <begin position="153"/>
        <end position="500"/>
    </location>
</feature>
<dbReference type="GO" id="GO:0004066">
    <property type="term" value="F:asparagine synthase (glutamine-hydrolyzing) activity"/>
    <property type="evidence" value="ECO:0007669"/>
    <property type="project" value="UniProtKB-EC"/>
</dbReference>
<keyword evidence="3" id="KW-1185">Reference proteome</keyword>
<dbReference type="Gene3D" id="3.60.20.10">
    <property type="entry name" value="Glutamine Phosphoribosylpyrophosphate, subunit 1, domain 1"/>
    <property type="match status" value="1"/>
</dbReference>
<reference evidence="2 3" key="1">
    <citation type="submission" date="2020-08" db="EMBL/GenBank/DDBJ databases">
        <title>Genomic Encyclopedia of Type Strains, Phase III (KMG-III): the genomes of soil and plant-associated and newly described type strains.</title>
        <authorList>
            <person name="Whitman W."/>
        </authorList>
    </citation>
    <scope>NUCLEOTIDE SEQUENCE [LARGE SCALE GENOMIC DNA]</scope>
    <source>
        <strain evidence="2 3">CECT 3266</strain>
    </source>
</reference>
<dbReference type="Proteomes" id="UP000556084">
    <property type="component" value="Unassembled WGS sequence"/>
</dbReference>
<dbReference type="NCBIfam" id="NF033561">
    <property type="entry name" value="macrolact_Ik_Al"/>
    <property type="match status" value="1"/>
</dbReference>